<dbReference type="RefSeq" id="WP_040061314.1">
    <property type="nucleotide sequence ID" value="NZ_CP011974.1"/>
</dbReference>
<proteinExistence type="predicted"/>
<accession>A0A0H4KG24</accession>
<reference evidence="2 3" key="1">
    <citation type="journal article" date="2015" name="PLoS ONE">
        <title>Genome Sequence of Bacillus endophyticus and Analysis of Its Companion Mechanism in the Ketogulonigenium vulgare-Bacillus Strain Consortium.</title>
        <authorList>
            <person name="Jia N."/>
            <person name="Du J."/>
            <person name="Ding M.Z."/>
            <person name="Gao F."/>
            <person name="Yuan Y.J."/>
        </authorList>
    </citation>
    <scope>NUCLEOTIDE SEQUENCE [LARGE SCALE GENOMIC DNA]</scope>
    <source>
        <strain evidence="2 3">Hbe603</strain>
    </source>
</reference>
<dbReference type="OrthoDB" id="2623008at2"/>
<dbReference type="InterPro" id="IPR055365">
    <property type="entry name" value="PH_SunI-like"/>
</dbReference>
<gene>
    <name evidence="2" type="ORF">BEH_14020</name>
</gene>
<organism evidence="2 3">
    <name type="scientific">Priestia filamentosa</name>
    <dbReference type="NCBI Taxonomy" id="1402861"/>
    <lineage>
        <taxon>Bacteria</taxon>
        <taxon>Bacillati</taxon>
        <taxon>Bacillota</taxon>
        <taxon>Bacilli</taxon>
        <taxon>Bacillales</taxon>
        <taxon>Bacillaceae</taxon>
        <taxon>Priestia</taxon>
    </lineage>
</organism>
<dbReference type="GeneID" id="93701891"/>
<evidence type="ECO:0000313" key="2">
    <source>
        <dbReference type="EMBL" id="AKO93097.1"/>
    </source>
</evidence>
<dbReference type="AlphaFoldDB" id="A0A1X7EKY9"/>
<dbReference type="Proteomes" id="UP000036202">
    <property type="component" value="Chromosome"/>
</dbReference>
<accession>A0A1X7EKY9</accession>
<evidence type="ECO:0000313" key="3">
    <source>
        <dbReference type="Proteomes" id="UP000036202"/>
    </source>
</evidence>
<sequence length="73" mass="8572">MSKRERKKELIIQWRLATIHSSLEDVIEVAEDETYVGKEKQAVHIGIRYGTTDRIVIKTMKQNDLLLITNIKY</sequence>
<dbReference type="Pfam" id="PF23491">
    <property type="entry name" value="bPH_8"/>
    <property type="match status" value="1"/>
</dbReference>
<name>A0A1X7EKY9_9BACI</name>
<protein>
    <recommendedName>
        <fullName evidence="1">Sublancin immunity protein SunI-like PH domain-containing protein</fullName>
    </recommendedName>
</protein>
<reference evidence="3" key="2">
    <citation type="submission" date="2015-06" db="EMBL/GenBank/DDBJ databases">
        <title>Genome Sequence of Bacillus endophyticus and Analysis of its Companion Mechanism in the Ketogulonigenium vulgare-Bacillus strain Consortium.</title>
        <authorList>
            <person name="Jia N."/>
            <person name="Du J."/>
            <person name="Ding M.-Z."/>
            <person name="Gao F."/>
            <person name="Yuan Y.-J."/>
        </authorList>
    </citation>
    <scope>NUCLEOTIDE SEQUENCE [LARGE SCALE GENOMIC DNA]</scope>
    <source>
        <strain evidence="3">Hbe603</strain>
    </source>
</reference>
<keyword evidence="3" id="KW-1185">Reference proteome</keyword>
<evidence type="ECO:0000259" key="1">
    <source>
        <dbReference type="Pfam" id="PF23491"/>
    </source>
</evidence>
<dbReference type="EMBL" id="CP011974">
    <property type="protein sequence ID" value="AKO93097.1"/>
    <property type="molecule type" value="Genomic_DNA"/>
</dbReference>
<dbReference type="PATRIC" id="fig|135735.6.peg.2967"/>
<feature type="domain" description="Sublancin immunity protein SunI-like PH" evidence="1">
    <location>
        <begin position="5"/>
        <end position="70"/>
    </location>
</feature>
<dbReference type="KEGG" id="beo:BEH_14020"/>